<proteinExistence type="predicted"/>
<gene>
    <name evidence="1" type="ordered locus">Cyan7822_3847</name>
</gene>
<dbReference type="OrthoDB" id="583031at2"/>
<evidence type="ECO:0000313" key="2">
    <source>
        <dbReference type="Proteomes" id="UP000008206"/>
    </source>
</evidence>
<evidence type="ECO:0000313" key="1">
    <source>
        <dbReference type="EMBL" id="ADN15779.1"/>
    </source>
</evidence>
<name>E0UJ76_GLOV7</name>
<keyword evidence="2" id="KW-1185">Reference proteome</keyword>
<dbReference type="STRING" id="497965.Cyan7822_3847"/>
<reference evidence="2" key="1">
    <citation type="journal article" date="2011" name="MBio">
        <title>Novel metabolic attributes of the genus Cyanothece, comprising a group of unicellular nitrogen-fixing Cyanobacteria.</title>
        <authorList>
            <person name="Bandyopadhyay A."/>
            <person name="Elvitigala T."/>
            <person name="Welsh E."/>
            <person name="Stockel J."/>
            <person name="Liberton M."/>
            <person name="Min H."/>
            <person name="Sherman L.A."/>
            <person name="Pakrasi H.B."/>
        </authorList>
    </citation>
    <scope>NUCLEOTIDE SEQUENCE [LARGE SCALE GENOMIC DNA]</scope>
    <source>
        <strain evidence="2">PCC 7822</strain>
    </source>
</reference>
<dbReference type="Proteomes" id="UP000008206">
    <property type="component" value="Chromosome"/>
</dbReference>
<dbReference type="AlphaFoldDB" id="E0UJ76"/>
<protein>
    <submittedName>
        <fullName evidence="1">Uncharacterized protein</fullName>
    </submittedName>
</protein>
<organism evidence="1 2">
    <name type="scientific">Gloeothece verrucosa (strain PCC 7822)</name>
    <name type="common">Cyanothece sp. (strain PCC 7822)</name>
    <dbReference type="NCBI Taxonomy" id="497965"/>
    <lineage>
        <taxon>Bacteria</taxon>
        <taxon>Bacillati</taxon>
        <taxon>Cyanobacteriota</taxon>
        <taxon>Cyanophyceae</taxon>
        <taxon>Oscillatoriophycideae</taxon>
        <taxon>Chroococcales</taxon>
        <taxon>Aphanothecaceae</taxon>
        <taxon>Gloeothece</taxon>
        <taxon>Gloeothece verrucosa</taxon>
    </lineage>
</organism>
<accession>E0UJ76</accession>
<dbReference type="RefSeq" id="WP_013323847.1">
    <property type="nucleotide sequence ID" value="NC_014501.1"/>
</dbReference>
<dbReference type="HOGENOM" id="CLU_1591787_0_0_3"/>
<dbReference type="EMBL" id="CP002198">
    <property type="protein sequence ID" value="ADN15779.1"/>
    <property type="molecule type" value="Genomic_DNA"/>
</dbReference>
<dbReference type="KEGG" id="cyj:Cyan7822_3847"/>
<sequence length="167" mass="18602">MTKPRFDLPENWESVGVQTGIRRQNADGSNIPLSPLIFPLTIHTNTVLIQAAHFPVQPDGWKYAGAASMTIRSGVGAGGNLDTSIGVKKLWFKRINLCVFPNWASDYGLTFYVPEWFTQIQYSVWAYIGPGDPDLETKTDKVYQEALGIHSDLTTLINDFDAYTGMN</sequence>